<reference evidence="2 3" key="1">
    <citation type="submission" date="2024-02" db="EMBL/GenBank/DDBJ databases">
        <authorList>
            <person name="Vignale AGUSTIN F."/>
            <person name="Sosa J E."/>
            <person name="Modenutti C."/>
        </authorList>
    </citation>
    <scope>NUCLEOTIDE SEQUENCE [LARGE SCALE GENOMIC DNA]</scope>
</reference>
<dbReference type="Proteomes" id="UP001642360">
    <property type="component" value="Unassembled WGS sequence"/>
</dbReference>
<evidence type="ECO:0000256" key="1">
    <source>
        <dbReference type="ARBA" id="ARBA00009861"/>
    </source>
</evidence>
<dbReference type="Pfam" id="PF02458">
    <property type="entry name" value="Transferase"/>
    <property type="match status" value="1"/>
</dbReference>
<dbReference type="InterPro" id="IPR023213">
    <property type="entry name" value="CAT-like_dom_sf"/>
</dbReference>
<gene>
    <name evidence="2" type="ORF">ILEXP_LOCUS16154</name>
</gene>
<dbReference type="Gene3D" id="3.30.559.10">
    <property type="entry name" value="Chloramphenicol acetyltransferase-like domain"/>
    <property type="match status" value="2"/>
</dbReference>
<dbReference type="InterPro" id="IPR050317">
    <property type="entry name" value="Plant_Fungal_Acyltransferase"/>
</dbReference>
<accession>A0ABC8RT98</accession>
<evidence type="ECO:0000313" key="2">
    <source>
        <dbReference type="EMBL" id="CAK9148218.1"/>
    </source>
</evidence>
<evidence type="ECO:0000313" key="3">
    <source>
        <dbReference type="Proteomes" id="UP001642360"/>
    </source>
</evidence>
<comment type="similarity">
    <text evidence="1">Belongs to the plant acyltransferase family.</text>
</comment>
<organism evidence="2 3">
    <name type="scientific">Ilex paraguariensis</name>
    <name type="common">yerba mate</name>
    <dbReference type="NCBI Taxonomy" id="185542"/>
    <lineage>
        <taxon>Eukaryota</taxon>
        <taxon>Viridiplantae</taxon>
        <taxon>Streptophyta</taxon>
        <taxon>Embryophyta</taxon>
        <taxon>Tracheophyta</taxon>
        <taxon>Spermatophyta</taxon>
        <taxon>Magnoliopsida</taxon>
        <taxon>eudicotyledons</taxon>
        <taxon>Gunneridae</taxon>
        <taxon>Pentapetalae</taxon>
        <taxon>asterids</taxon>
        <taxon>campanulids</taxon>
        <taxon>Aquifoliales</taxon>
        <taxon>Aquifoliaceae</taxon>
        <taxon>Ilex</taxon>
    </lineage>
</organism>
<comment type="caution">
    <text evidence="2">The sequence shown here is derived from an EMBL/GenBank/DDBJ whole genome shotgun (WGS) entry which is preliminary data.</text>
</comment>
<dbReference type="PANTHER" id="PTHR31642:SF5">
    <property type="entry name" value="OS01G0104900 PROTEIN"/>
    <property type="match status" value="1"/>
</dbReference>
<dbReference type="AlphaFoldDB" id="A0ABC8RT98"/>
<evidence type="ECO:0008006" key="4">
    <source>
        <dbReference type="Google" id="ProtNLM"/>
    </source>
</evidence>
<name>A0ABC8RT98_9AQUA</name>
<dbReference type="PANTHER" id="PTHR31642">
    <property type="entry name" value="TRICHOTHECENE 3-O-ACETYLTRANSFERASE"/>
    <property type="match status" value="1"/>
</dbReference>
<sequence>MPTYPELPDCFYSKQPTLIIPNGPTPNHFLYLSNLDDQKFLRFSIKYLYLFKKSLSTESLKCSLSSLLVEYYPLAGRLRKSPEDEHKLEVDCNGEGAVFAEAFMDLTVEEFLDISKKPNRSWRKLLYRVEAPNFLDIPPLVIQITNLRCGGMILCTAINHCLCDGIGTSQFLNAWAHLTTKPGSNLPINPFHSRHVLKPRKPPQTTTTHTEFTKTVPDKYSPQSDLTLNQYLQSQPLVPTSLIFTPSQILHLKRQCVPSLKCTTFEVLASHTWRSWVKSLDLSPSFNVKLLFSVNVRRRLKTEMPQGYYGNGFVLGCAEATVKDLVAANLRSGVKLVQEAKASLTDDYVKSVIDLLEDKTVKTDISSSLVISQWSKLGLEDLDFGEGKPLHMGPLTSDIYCLFLPVIGDFHAVRVLVSLPESVVNKFEYYMKEFLDSGEDKGDANGYRGEENGII</sequence>
<protein>
    <recommendedName>
        <fullName evidence="4">Omega-hydroxypalmitate O-feruloyl transferase</fullName>
    </recommendedName>
</protein>
<proteinExistence type="inferred from homology"/>
<keyword evidence="3" id="KW-1185">Reference proteome</keyword>
<dbReference type="EMBL" id="CAUOFW020001726">
    <property type="protein sequence ID" value="CAK9148218.1"/>
    <property type="molecule type" value="Genomic_DNA"/>
</dbReference>